<dbReference type="FunFam" id="4.10.70.10:FF:000001">
    <property type="entry name" value="Disintegrin and metalloproteinase domain-containing protein 22"/>
    <property type="match status" value="1"/>
</dbReference>
<dbReference type="InterPro" id="IPR001590">
    <property type="entry name" value="Peptidase_M12B"/>
</dbReference>
<dbReference type="CDD" id="cd04269">
    <property type="entry name" value="ZnMc_adamalysin_II_like"/>
    <property type="match status" value="1"/>
</dbReference>
<dbReference type="GO" id="GO:0005886">
    <property type="term" value="C:plasma membrane"/>
    <property type="evidence" value="ECO:0000318"/>
    <property type="project" value="GO_Central"/>
</dbReference>
<evidence type="ECO:0000256" key="9">
    <source>
        <dbReference type="SAM" id="SignalP"/>
    </source>
</evidence>
<organism evidence="13 14">
    <name type="scientific">Equus caballus</name>
    <name type="common">Horse</name>
    <dbReference type="NCBI Taxonomy" id="9796"/>
    <lineage>
        <taxon>Eukaryota</taxon>
        <taxon>Metazoa</taxon>
        <taxon>Chordata</taxon>
        <taxon>Craniata</taxon>
        <taxon>Vertebrata</taxon>
        <taxon>Euteleostomi</taxon>
        <taxon>Mammalia</taxon>
        <taxon>Eutheria</taxon>
        <taxon>Laurasiatheria</taxon>
        <taxon>Perissodactyla</taxon>
        <taxon>Equidae</taxon>
        <taxon>Equus</taxon>
    </lineage>
</organism>
<evidence type="ECO:0000256" key="4">
    <source>
        <dbReference type="ARBA" id="ARBA00023136"/>
    </source>
</evidence>
<dbReference type="InterPro" id="IPR036436">
    <property type="entry name" value="Disintegrin_dom_sf"/>
</dbReference>
<dbReference type="PROSITE" id="PS50215">
    <property type="entry name" value="ADAM_MEPRO"/>
    <property type="match status" value="1"/>
</dbReference>
<dbReference type="GO" id="GO:1990913">
    <property type="term" value="C:sperm head plasma membrane"/>
    <property type="evidence" value="ECO:0000318"/>
    <property type="project" value="GO_Central"/>
</dbReference>
<evidence type="ECO:0000256" key="1">
    <source>
        <dbReference type="ARBA" id="ARBA00004479"/>
    </source>
</evidence>
<dbReference type="SMART" id="SM00608">
    <property type="entry name" value="ACR"/>
    <property type="match status" value="1"/>
</dbReference>
<evidence type="ECO:0000259" key="12">
    <source>
        <dbReference type="PROSITE" id="PS50215"/>
    </source>
</evidence>
<evidence type="ECO:0000256" key="5">
    <source>
        <dbReference type="ARBA" id="ARBA00023157"/>
    </source>
</evidence>
<evidence type="ECO:0000313" key="13">
    <source>
        <dbReference type="Ensembl" id="ENSECAP00000033216.2"/>
    </source>
</evidence>
<dbReference type="PROSITE" id="PS00427">
    <property type="entry name" value="DISINTEGRIN_1"/>
    <property type="match status" value="1"/>
</dbReference>
<evidence type="ECO:0000259" key="11">
    <source>
        <dbReference type="PROSITE" id="PS50214"/>
    </source>
</evidence>
<feature type="disulfide bond" evidence="6">
    <location>
        <begin position="470"/>
        <end position="490"/>
    </location>
</feature>
<dbReference type="AlphaFoldDB" id="A0A3Q2HFC8"/>
<comment type="subcellular location">
    <subcellularLocation>
        <location evidence="1">Membrane</location>
        <topology evidence="1">Single-pass type I membrane protein</topology>
    </subcellularLocation>
</comment>
<dbReference type="Pfam" id="PF00200">
    <property type="entry name" value="Disintegrin"/>
    <property type="match status" value="1"/>
</dbReference>
<dbReference type="InterPro" id="IPR034027">
    <property type="entry name" value="Reprolysin_adamalysin"/>
</dbReference>
<dbReference type="Ensembl" id="ENSECAT00000060524.2">
    <property type="protein sequence ID" value="ENSECAP00000033216.2"/>
    <property type="gene ID" value="ENSECAG00000033167.2"/>
</dbReference>
<dbReference type="InterPro" id="IPR024079">
    <property type="entry name" value="MetalloPept_cat_dom_sf"/>
</dbReference>
<keyword evidence="4 8" id="KW-0472">Membrane</keyword>
<dbReference type="Gene3D" id="3.40.390.10">
    <property type="entry name" value="Collagenase (Catalytic Domain)"/>
    <property type="match status" value="1"/>
</dbReference>
<dbReference type="InterPro" id="IPR001762">
    <property type="entry name" value="Disintegrin_dom"/>
</dbReference>
<reference evidence="13" key="2">
    <citation type="submission" date="2025-08" db="UniProtKB">
        <authorList>
            <consortium name="Ensembl"/>
        </authorList>
    </citation>
    <scope>IDENTIFICATION</scope>
    <source>
        <strain evidence="13">Thoroughbred</strain>
    </source>
</reference>
<dbReference type="InterPro" id="IPR018358">
    <property type="entry name" value="Disintegrin_CS"/>
</dbReference>
<evidence type="ECO:0000259" key="10">
    <source>
        <dbReference type="PROSITE" id="PS50026"/>
    </source>
</evidence>
<dbReference type="GO" id="GO:0009897">
    <property type="term" value="C:external side of plasma membrane"/>
    <property type="evidence" value="ECO:0000318"/>
    <property type="project" value="GO_Central"/>
</dbReference>
<dbReference type="Pfam" id="PF08516">
    <property type="entry name" value="ADAM_CR"/>
    <property type="match status" value="1"/>
</dbReference>
<evidence type="ECO:0000256" key="8">
    <source>
        <dbReference type="SAM" id="Phobius"/>
    </source>
</evidence>
<dbReference type="InterPro" id="IPR000742">
    <property type="entry name" value="EGF"/>
</dbReference>
<sequence length="741" mass="83164">MSLSRTMRLAETQVTLRTPLLLLGLWAVLAPGQCSKGRPSWRYISSEVVIPRKELQSGKGVQMPGWVSYSLRFGGQRHVIHMRRKKLFVPRHLLLMTQDDQGALQVDSPFIPQDCYYLGYLEEIPLSMVTVDTCYRGIEGIMKLDDLAYEIKPLKDSQRFEHIVSQIVADTNATGPAYRLGYKEDRDALFSQANASAEPRLSSRVFASHYASIKALVMTSNRMYRVYNNVSKCATFLIHLSTIIDSIWRGLDLGMFLTAIVIFDQRDPADMNDHRVPGSAFYNYFSNTLYRAMSPHSSLIVKRDGPHELQFSPGIYSMCKAQNLIMLGALGRHYLLLAIIASQQIGRSFGLYFDESTCVCQRRTTCIMYRYPVMTDAFSNCSFLHTQHILGNDVSLCVFFTQRVYLNKSLTQDRCGNHVVEETEQCDCGSFKQCYSSPCCNSNCRFTTGSACDTGRCCTNCTFSPVGTLCRPIQNICDLPEYCRGLSSKCPNNVYMQDGTPCTEDGYCYRGNCTDRSIHCKEIFGGKAVNAPRSCYEINKRANRFGHCRRAEMTYRFGSCANADILCGRLQCINVTHLPQLQEHVAFHQSLILDHLCFGVGSHRGTGTTDVGPVRDGSLCDSGRYCQNSYCNGSIEAMNYDCTPEKCNLRGVCNNLRHCHCHEGWEPPRCLQKGAGGSVDSGPPPRKQRKVTASLWPVVYLRVLCARIYALIAALLFGVATNVRTVKVTEVKEVTVGETKR</sequence>
<dbReference type="SUPFAM" id="SSF55486">
    <property type="entry name" value="Metalloproteases ('zincins'), catalytic domain"/>
    <property type="match status" value="1"/>
</dbReference>
<proteinExistence type="predicted"/>
<dbReference type="PaxDb" id="9796-ENSECAP00000033216"/>
<keyword evidence="2 8" id="KW-0812">Transmembrane</keyword>
<feature type="domain" description="EGF-like" evidence="10">
    <location>
        <begin position="638"/>
        <end position="671"/>
    </location>
</feature>
<evidence type="ECO:0000256" key="3">
    <source>
        <dbReference type="ARBA" id="ARBA00022989"/>
    </source>
</evidence>
<evidence type="ECO:0008006" key="15">
    <source>
        <dbReference type="Google" id="ProtNLM"/>
    </source>
</evidence>
<keyword evidence="14" id="KW-1185">Reference proteome</keyword>
<dbReference type="PANTHER" id="PTHR11905:SF140">
    <property type="entry name" value="A DISINTEGRIN AND METALLOPEPTIDASE DOMAIN 6-RELATED"/>
    <property type="match status" value="1"/>
</dbReference>
<name>A0A3Q2HFC8_HORSE</name>
<comment type="caution">
    <text evidence="7">Lacks conserved residue(s) required for the propagation of feature annotation.</text>
</comment>
<keyword evidence="9" id="KW-0732">Signal</keyword>
<dbReference type="PANTHER" id="PTHR11905">
    <property type="entry name" value="ADAM A DISINTEGRIN AND METALLOPROTEASE DOMAIN"/>
    <property type="match status" value="1"/>
</dbReference>
<feature type="domain" description="Disintegrin" evidence="11">
    <location>
        <begin position="412"/>
        <end position="498"/>
    </location>
</feature>
<dbReference type="InterPro" id="IPR002870">
    <property type="entry name" value="Peptidase_M12B_N"/>
</dbReference>
<dbReference type="PROSITE" id="PS01186">
    <property type="entry name" value="EGF_2"/>
    <property type="match status" value="1"/>
</dbReference>
<keyword evidence="3 8" id="KW-1133">Transmembrane helix</keyword>
<dbReference type="GO" id="GO:0004222">
    <property type="term" value="F:metalloendopeptidase activity"/>
    <property type="evidence" value="ECO:0000318"/>
    <property type="project" value="GO_Central"/>
</dbReference>
<dbReference type="PRINTS" id="PR00289">
    <property type="entry name" value="DISINTEGRIN"/>
</dbReference>
<dbReference type="Bgee" id="ENSECAG00000033167">
    <property type="expression patterns" value="Expressed in testis"/>
</dbReference>
<reference evidence="13" key="3">
    <citation type="submission" date="2025-09" db="UniProtKB">
        <authorList>
            <consortium name="Ensembl"/>
        </authorList>
    </citation>
    <scope>IDENTIFICATION</scope>
    <source>
        <strain evidence="13">Thoroughbred</strain>
    </source>
</reference>
<dbReference type="SUPFAM" id="SSF57552">
    <property type="entry name" value="Blood coagulation inhibitor (disintegrin)"/>
    <property type="match status" value="1"/>
</dbReference>
<feature type="domain" description="Peptidase M12B" evidence="12">
    <location>
        <begin position="211"/>
        <end position="402"/>
    </location>
</feature>
<dbReference type="Proteomes" id="UP000002281">
    <property type="component" value="Chromosome 24"/>
</dbReference>
<feature type="disulfide bond" evidence="7">
    <location>
        <begin position="661"/>
        <end position="670"/>
    </location>
</feature>
<dbReference type="GeneTree" id="ENSGT00940000162296"/>
<accession>A0A3Q2HFC8</accession>
<dbReference type="SMART" id="SM00050">
    <property type="entry name" value="DISIN"/>
    <property type="match status" value="1"/>
</dbReference>
<dbReference type="PROSITE" id="PS50026">
    <property type="entry name" value="EGF_3"/>
    <property type="match status" value="1"/>
</dbReference>
<dbReference type="Pfam" id="PF01562">
    <property type="entry name" value="Pep_M12B_propep"/>
    <property type="match status" value="1"/>
</dbReference>
<evidence type="ECO:0000256" key="6">
    <source>
        <dbReference type="PROSITE-ProRule" id="PRU00068"/>
    </source>
</evidence>
<evidence type="ECO:0000313" key="14">
    <source>
        <dbReference type="Proteomes" id="UP000002281"/>
    </source>
</evidence>
<feature type="signal peptide" evidence="9">
    <location>
        <begin position="1"/>
        <end position="34"/>
    </location>
</feature>
<evidence type="ECO:0000256" key="2">
    <source>
        <dbReference type="ARBA" id="ARBA00022692"/>
    </source>
</evidence>
<dbReference type="GO" id="GO:0006508">
    <property type="term" value="P:proteolysis"/>
    <property type="evidence" value="ECO:0000318"/>
    <property type="project" value="GO_Central"/>
</dbReference>
<feature type="chain" id="PRO_5040474425" description="ADAM metallopeptidase domain 21" evidence="9">
    <location>
        <begin position="35"/>
        <end position="741"/>
    </location>
</feature>
<reference evidence="13 14" key="1">
    <citation type="journal article" date="2009" name="Science">
        <title>Genome sequence, comparative analysis, and population genetics of the domestic horse.</title>
        <authorList>
            <consortium name="Broad Institute Genome Sequencing Platform"/>
            <consortium name="Broad Institute Whole Genome Assembly Team"/>
            <person name="Wade C.M."/>
            <person name="Giulotto E."/>
            <person name="Sigurdsson S."/>
            <person name="Zoli M."/>
            <person name="Gnerre S."/>
            <person name="Imsland F."/>
            <person name="Lear T.L."/>
            <person name="Adelson D.L."/>
            <person name="Bailey E."/>
            <person name="Bellone R.R."/>
            <person name="Bloecker H."/>
            <person name="Distl O."/>
            <person name="Edgar R.C."/>
            <person name="Garber M."/>
            <person name="Leeb T."/>
            <person name="Mauceli E."/>
            <person name="MacLeod J.N."/>
            <person name="Penedo M.C.T."/>
            <person name="Raison J.M."/>
            <person name="Sharpe T."/>
            <person name="Vogel J."/>
            <person name="Andersson L."/>
            <person name="Antczak D.F."/>
            <person name="Biagi T."/>
            <person name="Binns M.M."/>
            <person name="Chowdhary B.P."/>
            <person name="Coleman S.J."/>
            <person name="Della Valle G."/>
            <person name="Fryc S."/>
            <person name="Guerin G."/>
            <person name="Hasegawa T."/>
            <person name="Hill E.W."/>
            <person name="Jurka J."/>
            <person name="Kiialainen A."/>
            <person name="Lindgren G."/>
            <person name="Liu J."/>
            <person name="Magnani E."/>
            <person name="Mickelson J.R."/>
            <person name="Murray J."/>
            <person name="Nergadze S.G."/>
            <person name="Onofrio R."/>
            <person name="Pedroni S."/>
            <person name="Piras M.F."/>
            <person name="Raudsepp T."/>
            <person name="Rocchi M."/>
            <person name="Roeed K.H."/>
            <person name="Ryder O.A."/>
            <person name="Searle S."/>
            <person name="Skow L."/>
            <person name="Swinburne J.E."/>
            <person name="Syvaenen A.C."/>
            <person name="Tozaki T."/>
            <person name="Valberg S.J."/>
            <person name="Vaudin M."/>
            <person name="White J.R."/>
            <person name="Zody M.C."/>
            <person name="Lander E.S."/>
            <person name="Lindblad-Toh K."/>
        </authorList>
    </citation>
    <scope>NUCLEOTIDE SEQUENCE [LARGE SCALE GENOMIC DNA]</scope>
    <source>
        <strain evidence="13 14">Thoroughbred</strain>
    </source>
</reference>
<gene>
    <name evidence="13" type="primary">LOC111770448</name>
</gene>
<keyword evidence="5 7" id="KW-1015">Disulfide bond</keyword>
<feature type="transmembrane region" description="Helical" evidence="8">
    <location>
        <begin position="695"/>
        <end position="717"/>
    </location>
</feature>
<dbReference type="InParanoid" id="A0A3Q2HFC8"/>
<dbReference type="InterPro" id="IPR006586">
    <property type="entry name" value="ADAM_Cys-rich"/>
</dbReference>
<protein>
    <recommendedName>
        <fullName evidence="15">ADAM metallopeptidase domain 21</fullName>
    </recommendedName>
</protein>
<dbReference type="GO" id="GO:0008584">
    <property type="term" value="P:male gonad development"/>
    <property type="evidence" value="ECO:0000318"/>
    <property type="project" value="GO_Central"/>
</dbReference>
<evidence type="ECO:0000256" key="7">
    <source>
        <dbReference type="PROSITE-ProRule" id="PRU00076"/>
    </source>
</evidence>
<dbReference type="Gene3D" id="4.10.70.10">
    <property type="entry name" value="Disintegrin domain"/>
    <property type="match status" value="1"/>
</dbReference>
<keyword evidence="7" id="KW-0245">EGF-like domain</keyword>
<dbReference type="PROSITE" id="PS50214">
    <property type="entry name" value="DISINTEGRIN_2"/>
    <property type="match status" value="1"/>
</dbReference>